<dbReference type="Proteomes" id="UP000254866">
    <property type="component" value="Unassembled WGS sequence"/>
</dbReference>
<dbReference type="PANTHER" id="PTHR42749:SF1">
    <property type="entry name" value="CELL SHAPE-DETERMINING PROTEIN MREB"/>
    <property type="match status" value="1"/>
</dbReference>
<dbReference type="EMBL" id="NPIC01000002">
    <property type="protein sequence ID" value="RDL38603.1"/>
    <property type="molecule type" value="Genomic_DNA"/>
</dbReference>
<feature type="region of interest" description="Disordered" evidence="1">
    <location>
        <begin position="456"/>
        <end position="477"/>
    </location>
</feature>
<evidence type="ECO:0000313" key="3">
    <source>
        <dbReference type="Proteomes" id="UP000254866"/>
    </source>
</evidence>
<name>A0A370TSX5_9HELO</name>
<dbReference type="SUPFAM" id="SSF53067">
    <property type="entry name" value="Actin-like ATPase domain"/>
    <property type="match status" value="1"/>
</dbReference>
<dbReference type="STRING" id="2656787.A0A370TSX5"/>
<dbReference type="CDD" id="cd10170">
    <property type="entry name" value="ASKHA_NBD_HSP70"/>
    <property type="match status" value="1"/>
</dbReference>
<dbReference type="PANTHER" id="PTHR42749">
    <property type="entry name" value="CELL SHAPE-DETERMINING PROTEIN MREB"/>
    <property type="match status" value="1"/>
</dbReference>
<protein>
    <recommendedName>
        <fullName evidence="4">Actin-like ATPase domain-containing protein</fullName>
    </recommendedName>
</protein>
<gene>
    <name evidence="2" type="ORF">BP5553_02943</name>
</gene>
<reference evidence="2 3" key="1">
    <citation type="journal article" date="2018" name="IMA Fungus">
        <title>IMA Genome-F 9: Draft genome sequence of Annulohypoxylon stygium, Aspergillus mulundensis, Berkeleyomyces basicola (syn. Thielaviopsis basicola), Ceratocystis smalleyi, two Cercospora beticola strains, Coleophoma cylindrospora, Fusarium fracticaudum, Phialophora cf. hyalina, and Morchella septimelata.</title>
        <authorList>
            <person name="Wingfield B.D."/>
            <person name="Bills G.F."/>
            <person name="Dong Y."/>
            <person name="Huang W."/>
            <person name="Nel W.J."/>
            <person name="Swalarsk-Parry B.S."/>
            <person name="Vaghefi N."/>
            <person name="Wilken P.M."/>
            <person name="An Z."/>
            <person name="de Beer Z.W."/>
            <person name="De Vos L."/>
            <person name="Chen L."/>
            <person name="Duong T.A."/>
            <person name="Gao Y."/>
            <person name="Hammerbacher A."/>
            <person name="Kikkert J.R."/>
            <person name="Li Y."/>
            <person name="Li H."/>
            <person name="Li K."/>
            <person name="Li Q."/>
            <person name="Liu X."/>
            <person name="Ma X."/>
            <person name="Naidoo K."/>
            <person name="Pethybridge S.J."/>
            <person name="Sun J."/>
            <person name="Steenkamp E.T."/>
            <person name="van der Nest M.A."/>
            <person name="van Wyk S."/>
            <person name="Wingfield M.J."/>
            <person name="Xiong C."/>
            <person name="Yue Q."/>
            <person name="Zhang X."/>
        </authorList>
    </citation>
    <scope>NUCLEOTIDE SEQUENCE [LARGE SCALE GENOMIC DNA]</scope>
    <source>
        <strain evidence="2 3">BP 5553</strain>
    </source>
</reference>
<organism evidence="2 3">
    <name type="scientific">Venustampulla echinocandica</name>
    <dbReference type="NCBI Taxonomy" id="2656787"/>
    <lineage>
        <taxon>Eukaryota</taxon>
        <taxon>Fungi</taxon>
        <taxon>Dikarya</taxon>
        <taxon>Ascomycota</taxon>
        <taxon>Pezizomycotina</taxon>
        <taxon>Leotiomycetes</taxon>
        <taxon>Helotiales</taxon>
        <taxon>Pleuroascaceae</taxon>
        <taxon>Venustampulla</taxon>
    </lineage>
</organism>
<sequence length="632" mass="71179">MSVSETAPTHIIVGVDVGMTGTGVAIGSYSKNSILGPQIIQRWTPDPNRVDNKIPTQVTYRAATAAHVHSVGFECPSQEKIGTGMRLIGMFKFHLDDNFLRERHKNSQTTNTDTLDDVKFWYQTFLTALHGHISRQLQDIWKVDITLTRVEYIFSLPTSWQTNDILRKRFREIIHDSGFGNDVTMELTEGEAAAVFTAKHHSREFTEGDAFIVCDSGGGTTDMCVLRVKQLSGEAVELENVDEPKGVYSTLSFQLIELHSYTLASLVLPVGSVNIDELFEEKIQGPLAELRRIHPELSEHVAHQITRDEFQKTKKSIGTGLSLPIWKFQVPDPVTNERIEVSKEDIQAMFDKQIHQIFEFIDSEVTYLEARRPDVHLSYLVLAGGLCSSEYVQAKIKRHYEKNITVLFAGAPLDLPLAVCRGLVIDRLQHLSNQISVISIPSGSASYGILHWKTHNSKEETGQDPTKTTKSPVDGNKYTPDQIDWLIVRGQQFESGEDIRRKYSRLLTPKNQTHRWKFAVVRSTLLPTMLPNEFAPNNGDATIYCLVIADLEPGPENIGDVRRRWLRGKTGVQVDYEISAIIKPGELKFRARIVGQKESEVRDLEVKWLDDLAIGAGECNVGFDDGLIKFIR</sequence>
<dbReference type="OrthoDB" id="2394218at2759"/>
<comment type="caution">
    <text evidence="2">The sequence shown here is derived from an EMBL/GenBank/DDBJ whole genome shotgun (WGS) entry which is preliminary data.</text>
</comment>
<dbReference type="RefSeq" id="XP_031871259.1">
    <property type="nucleotide sequence ID" value="XM_032011566.1"/>
</dbReference>
<evidence type="ECO:0000256" key="1">
    <source>
        <dbReference type="SAM" id="MobiDB-lite"/>
    </source>
</evidence>
<dbReference type="InterPro" id="IPR043129">
    <property type="entry name" value="ATPase_NBD"/>
</dbReference>
<evidence type="ECO:0008006" key="4">
    <source>
        <dbReference type="Google" id="ProtNLM"/>
    </source>
</evidence>
<dbReference type="AlphaFoldDB" id="A0A370TSX5"/>
<proteinExistence type="predicted"/>
<keyword evidence="3" id="KW-1185">Reference proteome</keyword>
<dbReference type="Gene3D" id="3.90.640.10">
    <property type="entry name" value="Actin, Chain A, domain 4"/>
    <property type="match status" value="1"/>
</dbReference>
<accession>A0A370TSX5</accession>
<evidence type="ECO:0000313" key="2">
    <source>
        <dbReference type="EMBL" id="RDL38603.1"/>
    </source>
</evidence>
<dbReference type="Gene3D" id="3.30.420.40">
    <property type="match status" value="2"/>
</dbReference>
<dbReference type="GeneID" id="43595792"/>